<protein>
    <submittedName>
        <fullName evidence="1">Uncharacterized protein</fullName>
    </submittedName>
</protein>
<dbReference type="Proteomes" id="UP000024404">
    <property type="component" value="Unassembled WGS sequence"/>
</dbReference>
<keyword evidence="2" id="KW-1185">Reference proteome</keyword>
<dbReference type="AlphaFoldDB" id="A0A8R1XXI0"/>
<reference evidence="1" key="2">
    <citation type="submission" date="2022-06" db="UniProtKB">
        <authorList>
            <consortium name="EnsemblMetazoa"/>
        </authorList>
    </citation>
    <scope>IDENTIFICATION</scope>
</reference>
<name>A0A8R1XXI0_ONCVO</name>
<evidence type="ECO:0000313" key="1">
    <source>
        <dbReference type="EnsemblMetazoa" id="OVOC6369.1"/>
    </source>
</evidence>
<proteinExistence type="predicted"/>
<organism evidence="1 2">
    <name type="scientific">Onchocerca volvulus</name>
    <dbReference type="NCBI Taxonomy" id="6282"/>
    <lineage>
        <taxon>Eukaryota</taxon>
        <taxon>Metazoa</taxon>
        <taxon>Ecdysozoa</taxon>
        <taxon>Nematoda</taxon>
        <taxon>Chromadorea</taxon>
        <taxon>Rhabditida</taxon>
        <taxon>Spirurina</taxon>
        <taxon>Spiruromorpha</taxon>
        <taxon>Filarioidea</taxon>
        <taxon>Onchocercidae</taxon>
        <taxon>Onchocerca</taxon>
    </lineage>
</organism>
<reference evidence="2" key="1">
    <citation type="submission" date="2013-10" db="EMBL/GenBank/DDBJ databases">
        <title>Genome sequencing of Onchocerca volvulus.</title>
        <authorList>
            <person name="Cotton J."/>
            <person name="Tsai J."/>
            <person name="Stanley E."/>
            <person name="Tracey A."/>
            <person name="Holroyd N."/>
            <person name="Lustigman S."/>
            <person name="Berriman M."/>
        </authorList>
    </citation>
    <scope>NUCLEOTIDE SEQUENCE</scope>
</reference>
<evidence type="ECO:0000313" key="2">
    <source>
        <dbReference type="Proteomes" id="UP000024404"/>
    </source>
</evidence>
<accession>A0A8R1XXI0</accession>
<dbReference type="EMBL" id="CMVM020000172">
    <property type="status" value="NOT_ANNOTATED_CDS"/>
    <property type="molecule type" value="Genomic_DNA"/>
</dbReference>
<dbReference type="EnsemblMetazoa" id="OVOC6369.1">
    <property type="protein sequence ID" value="OVOC6369.1"/>
    <property type="gene ID" value="WBGene00243178"/>
</dbReference>
<sequence>MEEIIKQKKVSRKTKKTRISDAMFNFEFLLKKIIRKRFVESESCICLGNLENQDVTLTSTYILKNRRIAFVMHS</sequence>